<evidence type="ECO:0000313" key="1">
    <source>
        <dbReference type="EMBL" id="EGQ77399.1"/>
    </source>
</evidence>
<proteinExistence type="predicted"/>
<protein>
    <submittedName>
        <fullName evidence="1">Outer membrane protein</fullName>
    </submittedName>
</protein>
<keyword evidence="2" id="KW-1185">Reference proteome</keyword>
<dbReference type="EMBL" id="AFQD01000566">
    <property type="protein sequence ID" value="EGQ77399.1"/>
    <property type="molecule type" value="Genomic_DNA"/>
</dbReference>
<comment type="caution">
    <text evidence="1">The sequence shown here is derived from an EMBL/GenBank/DDBJ whole genome shotgun (WGS) entry which is preliminary data.</text>
</comment>
<accession>F9ERF5</accession>
<feature type="non-terminal residue" evidence="1">
    <location>
        <position position="345"/>
    </location>
</feature>
<dbReference type="Proteomes" id="UP000005392">
    <property type="component" value="Unassembled WGS sequence"/>
</dbReference>
<gene>
    <name evidence="1" type="ORF">HMPREF9094_2510</name>
</gene>
<name>F9ERF5_9FUSO</name>
<evidence type="ECO:0000313" key="2">
    <source>
        <dbReference type="Proteomes" id="UP000005392"/>
    </source>
</evidence>
<reference evidence="1 2" key="1">
    <citation type="submission" date="2011-05" db="EMBL/GenBank/DDBJ databases">
        <authorList>
            <person name="Muzny D."/>
            <person name="Qin X."/>
            <person name="Deng J."/>
            <person name="Jiang H."/>
            <person name="Liu Y."/>
            <person name="Qu J."/>
            <person name="Song X.-Z."/>
            <person name="Zhang L."/>
            <person name="Thornton R."/>
            <person name="Coyle M."/>
            <person name="Francisco L."/>
            <person name="Jackson L."/>
            <person name="Javaid M."/>
            <person name="Korchina V."/>
            <person name="Kovar C."/>
            <person name="Mata R."/>
            <person name="Mathew T."/>
            <person name="Ngo R."/>
            <person name="Nguyen L."/>
            <person name="Nguyen N."/>
            <person name="Okwuonu G."/>
            <person name="Ongeri F."/>
            <person name="Pham C."/>
            <person name="Simmons D."/>
            <person name="Wilczek-Boney K."/>
            <person name="Hale W."/>
            <person name="Jakkamsetti A."/>
            <person name="Pham P."/>
            <person name="Ruth R."/>
            <person name="San Lucas F."/>
            <person name="Warren J."/>
            <person name="Zhang J."/>
            <person name="Zhao Z."/>
            <person name="Zhou C."/>
            <person name="Zhu D."/>
            <person name="Lee S."/>
            <person name="Bess C."/>
            <person name="Blankenburg K."/>
            <person name="Forbes L."/>
            <person name="Fu Q."/>
            <person name="Gubbala S."/>
            <person name="Hirani K."/>
            <person name="Jayaseelan J.C."/>
            <person name="Lara F."/>
            <person name="Munidasa M."/>
            <person name="Palculict T."/>
            <person name="Patil S."/>
            <person name="Pu L.-L."/>
            <person name="Saada N."/>
            <person name="Tang L."/>
            <person name="Weissenberger G."/>
            <person name="Zhu Y."/>
            <person name="Hemphill L."/>
            <person name="Shang Y."/>
            <person name="Youmans B."/>
            <person name="Ayvaz T."/>
            <person name="Ross M."/>
            <person name="Santibanez J."/>
            <person name="Aqrawi P."/>
            <person name="Gross S."/>
            <person name="Joshi V."/>
            <person name="Fowler G."/>
            <person name="Nazareth L."/>
            <person name="Reid J."/>
            <person name="Worley K."/>
            <person name="Petrosino J."/>
            <person name="Highlander S."/>
            <person name="Gibbs R."/>
        </authorList>
    </citation>
    <scope>NUCLEOTIDE SEQUENCE [LARGE SCALE GENOMIC DNA]</scope>
    <source>
        <strain evidence="1 2">ATCC 51191</strain>
    </source>
</reference>
<sequence length="345" mass="36251">MTDKKSTLFVTYNKNIADITNYQKLSEYDNLSAILGNRVVIDNKDSVNNYRIEKAIRNKLEVDTNVNLDDATTPYNRLEYLSSWVKVNSGVNMTSNSANKVAIFQANTKREAGSKLSAPKVEDIQVENNGNITLTGKNSAGLATSFGTVTNAGNISSIGENGVGIYAADNSIVRNTGTIQVGTNGVAIFGENDLKIGGNSTAISTNKDINVTNTGTIKTKANSTGAYGIYVKNDKTNYANATSTVNHSGNIDLSNAKSSVGIYTENSTLTSSGNISVGKNGVGIRNVKSIATLTKGDINAASATGVLAEDSTLKTSANINVSDNGIAVSAKNSDVEVTKGTYNIN</sequence>
<organism evidence="1 2">
    <name type="scientific">Fusobacterium animalis ATCC 51191</name>
    <dbReference type="NCBI Taxonomy" id="997347"/>
    <lineage>
        <taxon>Bacteria</taxon>
        <taxon>Fusobacteriati</taxon>
        <taxon>Fusobacteriota</taxon>
        <taxon>Fusobacteriia</taxon>
        <taxon>Fusobacteriales</taxon>
        <taxon>Fusobacteriaceae</taxon>
        <taxon>Fusobacterium</taxon>
    </lineage>
</organism>
<dbReference type="HOGENOM" id="CLU_805381_0_0_0"/>
<dbReference type="AlphaFoldDB" id="F9ERF5"/>